<name>A0A0C2T5T8_AMAMK</name>
<dbReference type="Proteomes" id="UP000054549">
    <property type="component" value="Unassembled WGS sequence"/>
</dbReference>
<dbReference type="AlphaFoldDB" id="A0A0C2T5T8"/>
<proteinExistence type="predicted"/>
<sequence length="81" mass="9261">MTQFISNNSRLFRRYDREGSLNMDMKTEHGPGQLAGGNICQPKHGRTITFQNSSFVTMRGPRHSFKKTASNTAMQLHRLFS</sequence>
<evidence type="ECO:0000313" key="2">
    <source>
        <dbReference type="Proteomes" id="UP000054549"/>
    </source>
</evidence>
<dbReference type="EMBL" id="KN818222">
    <property type="protein sequence ID" value="KIL71335.1"/>
    <property type="molecule type" value="Genomic_DNA"/>
</dbReference>
<dbReference type="HOGENOM" id="CLU_2573374_0_0_1"/>
<keyword evidence="2" id="KW-1185">Reference proteome</keyword>
<gene>
    <name evidence="1" type="ORF">M378DRAFT_154882</name>
</gene>
<evidence type="ECO:0000313" key="1">
    <source>
        <dbReference type="EMBL" id="KIL71335.1"/>
    </source>
</evidence>
<protein>
    <submittedName>
        <fullName evidence="1">Uncharacterized protein</fullName>
    </submittedName>
</protein>
<dbReference type="InParanoid" id="A0A0C2T5T8"/>
<organism evidence="1 2">
    <name type="scientific">Amanita muscaria (strain Koide BX008)</name>
    <dbReference type="NCBI Taxonomy" id="946122"/>
    <lineage>
        <taxon>Eukaryota</taxon>
        <taxon>Fungi</taxon>
        <taxon>Dikarya</taxon>
        <taxon>Basidiomycota</taxon>
        <taxon>Agaricomycotina</taxon>
        <taxon>Agaricomycetes</taxon>
        <taxon>Agaricomycetidae</taxon>
        <taxon>Agaricales</taxon>
        <taxon>Pluteineae</taxon>
        <taxon>Amanitaceae</taxon>
        <taxon>Amanita</taxon>
    </lineage>
</organism>
<reference evidence="1 2" key="1">
    <citation type="submission" date="2014-04" db="EMBL/GenBank/DDBJ databases">
        <title>Evolutionary Origins and Diversification of the Mycorrhizal Mutualists.</title>
        <authorList>
            <consortium name="DOE Joint Genome Institute"/>
            <consortium name="Mycorrhizal Genomics Consortium"/>
            <person name="Kohler A."/>
            <person name="Kuo A."/>
            <person name="Nagy L.G."/>
            <person name="Floudas D."/>
            <person name="Copeland A."/>
            <person name="Barry K.W."/>
            <person name="Cichocki N."/>
            <person name="Veneault-Fourrey C."/>
            <person name="LaButti K."/>
            <person name="Lindquist E.A."/>
            <person name="Lipzen A."/>
            <person name="Lundell T."/>
            <person name="Morin E."/>
            <person name="Murat C."/>
            <person name="Riley R."/>
            <person name="Ohm R."/>
            <person name="Sun H."/>
            <person name="Tunlid A."/>
            <person name="Henrissat B."/>
            <person name="Grigoriev I.V."/>
            <person name="Hibbett D.S."/>
            <person name="Martin F."/>
        </authorList>
    </citation>
    <scope>NUCLEOTIDE SEQUENCE [LARGE SCALE GENOMIC DNA]</scope>
    <source>
        <strain evidence="1 2">Koide BX008</strain>
    </source>
</reference>
<accession>A0A0C2T5T8</accession>